<gene>
    <name evidence="1" type="ORF">R1flu_015022</name>
</gene>
<accession>A0ABD1YI58</accession>
<sequence>MFVQTPIAESPFVSSSPVSLQCLDPVRKARSVVLEATIGSPCNPIDSTPSFKFTLASIQRKERSLGSIRSVASSGEVLLRVRIRGCSLQRGSPQDMNF</sequence>
<dbReference type="EMBL" id="JBHFFA010000004">
    <property type="protein sequence ID" value="KAL2630336.1"/>
    <property type="molecule type" value="Genomic_DNA"/>
</dbReference>
<evidence type="ECO:0000313" key="1">
    <source>
        <dbReference type="EMBL" id="KAL2630336.1"/>
    </source>
</evidence>
<name>A0ABD1YI58_9MARC</name>
<protein>
    <submittedName>
        <fullName evidence="1">Uncharacterized protein</fullName>
    </submittedName>
</protein>
<evidence type="ECO:0000313" key="2">
    <source>
        <dbReference type="Proteomes" id="UP001605036"/>
    </source>
</evidence>
<dbReference type="AlphaFoldDB" id="A0ABD1YI58"/>
<dbReference type="Proteomes" id="UP001605036">
    <property type="component" value="Unassembled WGS sequence"/>
</dbReference>
<keyword evidence="2" id="KW-1185">Reference proteome</keyword>
<organism evidence="1 2">
    <name type="scientific">Riccia fluitans</name>
    <dbReference type="NCBI Taxonomy" id="41844"/>
    <lineage>
        <taxon>Eukaryota</taxon>
        <taxon>Viridiplantae</taxon>
        <taxon>Streptophyta</taxon>
        <taxon>Embryophyta</taxon>
        <taxon>Marchantiophyta</taxon>
        <taxon>Marchantiopsida</taxon>
        <taxon>Marchantiidae</taxon>
        <taxon>Marchantiales</taxon>
        <taxon>Ricciaceae</taxon>
        <taxon>Riccia</taxon>
    </lineage>
</organism>
<reference evidence="1 2" key="1">
    <citation type="submission" date="2024-09" db="EMBL/GenBank/DDBJ databases">
        <title>Chromosome-scale assembly of Riccia fluitans.</title>
        <authorList>
            <person name="Paukszto L."/>
            <person name="Sawicki J."/>
            <person name="Karawczyk K."/>
            <person name="Piernik-Szablinska J."/>
            <person name="Szczecinska M."/>
            <person name="Mazdziarz M."/>
        </authorList>
    </citation>
    <scope>NUCLEOTIDE SEQUENCE [LARGE SCALE GENOMIC DNA]</scope>
    <source>
        <strain evidence="1">Rf_01</strain>
        <tissue evidence="1">Aerial parts of the thallus</tissue>
    </source>
</reference>
<comment type="caution">
    <text evidence="1">The sequence shown here is derived from an EMBL/GenBank/DDBJ whole genome shotgun (WGS) entry which is preliminary data.</text>
</comment>
<proteinExistence type="predicted"/>